<evidence type="ECO:0000313" key="8">
    <source>
        <dbReference type="Proteomes" id="UP000799444"/>
    </source>
</evidence>
<dbReference type="Pfam" id="PF00400">
    <property type="entry name" value="WD40"/>
    <property type="match status" value="1"/>
</dbReference>
<dbReference type="GO" id="GO:0000027">
    <property type="term" value="P:ribosomal large subunit assembly"/>
    <property type="evidence" value="ECO:0007669"/>
    <property type="project" value="TreeGrafter"/>
</dbReference>
<dbReference type="Gene3D" id="2.130.10.10">
    <property type="entry name" value="YVTN repeat-like/Quinoprotein amine dehydrogenase"/>
    <property type="match status" value="1"/>
</dbReference>
<comment type="caution">
    <text evidence="7">The sequence shown here is derived from an EMBL/GenBank/DDBJ whole genome shotgun (WGS) entry which is preliminary data.</text>
</comment>
<dbReference type="GO" id="GO:0005730">
    <property type="term" value="C:nucleolus"/>
    <property type="evidence" value="ECO:0007669"/>
    <property type="project" value="TreeGrafter"/>
</dbReference>
<feature type="region of interest" description="Disordered" evidence="6">
    <location>
        <begin position="107"/>
        <end position="130"/>
    </location>
</feature>
<evidence type="ECO:0000256" key="1">
    <source>
        <dbReference type="ARBA" id="ARBA00004123"/>
    </source>
</evidence>
<dbReference type="SMART" id="SM00320">
    <property type="entry name" value="WD40"/>
    <property type="match status" value="4"/>
</dbReference>
<keyword evidence="2 5" id="KW-0853">WD repeat</keyword>
<sequence length="549" mass="61685">MPTITSEQFMEQYKLPIEAASDFHIGGASAEWAASHPKDWGQEDDSIVLPNNGMENGELRGYSSFSGTVSYDYKLLAVCSKSKIRIYDIATKELRQTLDGTGLMQFRPFTPTSDTQKHDEGAGGQSHSPAYMLLSSTSVPRRSRSIEIERPELIFWELDRNGRLLDEEEPIDVSGYASKAIEGIAGELEQKHEWSRDFIDGSTLLEEFGQALEKVAAEHRRLHNTIIPESSIGGPVSRPFSHDGKRLLYNVPRGHVTVVWDVDASTELFRLSGHKDNILWMGFSPDDKHIATVAWDGTMRMHSADDGALEWIADAGGQCWVGAFSNDSKYIAWTCQNGQELWIHQVEDGKKINQIQVKFTDWCRRLAWNSDNKQLALCVGGSAMIWRPFDEDEKSKKSNISQHYELPKDKTFYGFAEIDHVEWADNDRKLVLSITDGTYLVWDSQTNTKEMFKKTTGIHVAWTSSGFFYIPGDNGGTYITLNGDGNVRFWKPSGPTERALRNQEEGSGVQHTHIEEERVTSAQAVMKEGNSAGSRDAWAEKGAELWTAE</sequence>
<evidence type="ECO:0000256" key="2">
    <source>
        <dbReference type="ARBA" id="ARBA00022574"/>
    </source>
</evidence>
<keyword evidence="8" id="KW-1185">Reference proteome</keyword>
<protein>
    <submittedName>
        <fullName evidence="7">WD40 repeat-like protein</fullName>
    </submittedName>
</protein>
<evidence type="ECO:0000256" key="6">
    <source>
        <dbReference type="SAM" id="MobiDB-lite"/>
    </source>
</evidence>
<organism evidence="7 8">
    <name type="scientific">Polyplosphaeria fusca</name>
    <dbReference type="NCBI Taxonomy" id="682080"/>
    <lineage>
        <taxon>Eukaryota</taxon>
        <taxon>Fungi</taxon>
        <taxon>Dikarya</taxon>
        <taxon>Ascomycota</taxon>
        <taxon>Pezizomycotina</taxon>
        <taxon>Dothideomycetes</taxon>
        <taxon>Pleosporomycetidae</taxon>
        <taxon>Pleosporales</taxon>
        <taxon>Tetraplosphaeriaceae</taxon>
        <taxon>Polyplosphaeria</taxon>
    </lineage>
</organism>
<feature type="region of interest" description="Disordered" evidence="6">
    <location>
        <begin position="527"/>
        <end position="549"/>
    </location>
</feature>
<dbReference type="Proteomes" id="UP000799444">
    <property type="component" value="Unassembled WGS sequence"/>
</dbReference>
<gene>
    <name evidence="7" type="ORF">EJ04DRAFT_475441</name>
</gene>
<comment type="subcellular location">
    <subcellularLocation>
        <location evidence="1">Nucleus</location>
    </subcellularLocation>
</comment>
<dbReference type="AlphaFoldDB" id="A0A9P4UWQ6"/>
<feature type="repeat" description="WD" evidence="5">
    <location>
        <begin position="271"/>
        <end position="301"/>
    </location>
</feature>
<dbReference type="InterPro" id="IPR015943">
    <property type="entry name" value="WD40/YVTN_repeat-like_dom_sf"/>
</dbReference>
<evidence type="ECO:0000256" key="5">
    <source>
        <dbReference type="PROSITE-ProRule" id="PRU00221"/>
    </source>
</evidence>
<dbReference type="InterPro" id="IPR001680">
    <property type="entry name" value="WD40_rpt"/>
</dbReference>
<dbReference type="PROSITE" id="PS50082">
    <property type="entry name" value="WD_REPEATS_2"/>
    <property type="match status" value="1"/>
</dbReference>
<keyword evidence="3" id="KW-0677">Repeat</keyword>
<dbReference type="OrthoDB" id="1367865at2759"/>
<evidence type="ECO:0000256" key="3">
    <source>
        <dbReference type="ARBA" id="ARBA00022737"/>
    </source>
</evidence>
<keyword evidence="4" id="KW-0539">Nucleus</keyword>
<accession>A0A9P4UWQ6</accession>
<proteinExistence type="predicted"/>
<evidence type="ECO:0000256" key="4">
    <source>
        <dbReference type="ARBA" id="ARBA00023242"/>
    </source>
</evidence>
<name>A0A9P4UWQ6_9PLEO</name>
<dbReference type="SUPFAM" id="SSF69322">
    <property type="entry name" value="Tricorn protease domain 2"/>
    <property type="match status" value="1"/>
</dbReference>
<evidence type="ECO:0000313" key="7">
    <source>
        <dbReference type="EMBL" id="KAF2729554.1"/>
    </source>
</evidence>
<dbReference type="EMBL" id="ML996242">
    <property type="protein sequence ID" value="KAF2729554.1"/>
    <property type="molecule type" value="Genomic_DNA"/>
</dbReference>
<dbReference type="PANTHER" id="PTHR19848">
    <property type="entry name" value="WD40 REPEAT PROTEIN"/>
    <property type="match status" value="1"/>
</dbReference>
<reference evidence="7" key="1">
    <citation type="journal article" date="2020" name="Stud. Mycol.">
        <title>101 Dothideomycetes genomes: a test case for predicting lifestyles and emergence of pathogens.</title>
        <authorList>
            <person name="Haridas S."/>
            <person name="Albert R."/>
            <person name="Binder M."/>
            <person name="Bloem J."/>
            <person name="Labutti K."/>
            <person name="Salamov A."/>
            <person name="Andreopoulos B."/>
            <person name="Baker S."/>
            <person name="Barry K."/>
            <person name="Bills G."/>
            <person name="Bluhm B."/>
            <person name="Cannon C."/>
            <person name="Castanera R."/>
            <person name="Culley D."/>
            <person name="Daum C."/>
            <person name="Ezra D."/>
            <person name="Gonzalez J."/>
            <person name="Henrissat B."/>
            <person name="Kuo A."/>
            <person name="Liang C."/>
            <person name="Lipzen A."/>
            <person name="Lutzoni F."/>
            <person name="Magnuson J."/>
            <person name="Mondo S."/>
            <person name="Nolan M."/>
            <person name="Ohm R."/>
            <person name="Pangilinan J."/>
            <person name="Park H.-J."/>
            <person name="Ramirez L."/>
            <person name="Alfaro M."/>
            <person name="Sun H."/>
            <person name="Tritt A."/>
            <person name="Yoshinaga Y."/>
            <person name="Zwiers L.-H."/>
            <person name="Turgeon B."/>
            <person name="Goodwin S."/>
            <person name="Spatafora J."/>
            <person name="Crous P."/>
            <person name="Grigoriev I."/>
        </authorList>
    </citation>
    <scope>NUCLEOTIDE SEQUENCE</scope>
    <source>
        <strain evidence="7">CBS 125425</strain>
    </source>
</reference>
<dbReference type="PANTHER" id="PTHR19848:SF0">
    <property type="entry name" value="NOTCHLESS PROTEIN HOMOLOG 1"/>
    <property type="match status" value="1"/>
</dbReference>